<protein>
    <submittedName>
        <fullName evidence="1">Uncharacterized protein</fullName>
    </submittedName>
</protein>
<organism evidence="1 2">
    <name type="scientific">Clostridioides difficile NAP08</name>
    <dbReference type="NCBI Taxonomy" id="525259"/>
    <lineage>
        <taxon>Bacteria</taxon>
        <taxon>Bacillati</taxon>
        <taxon>Bacillota</taxon>
        <taxon>Clostridia</taxon>
        <taxon>Peptostreptococcales</taxon>
        <taxon>Peptostreptococcaceae</taxon>
        <taxon>Clostridioides</taxon>
    </lineage>
</organism>
<name>D5Q7S1_CLODI</name>
<sequence length="51" mass="6251">MFDKLIRVFYSFEGIENLVLFKNLKIEVFNVWYFKVKLNNCIELFVKEETV</sequence>
<dbReference type="AlphaFoldDB" id="D5Q7S1"/>
<dbReference type="HOGENOM" id="CLU_3101974_0_0_9"/>
<evidence type="ECO:0000313" key="1">
    <source>
        <dbReference type="EMBL" id="EFH06064.1"/>
    </source>
</evidence>
<dbReference type="EMBL" id="ADNX01000077">
    <property type="protein sequence ID" value="EFH06064.1"/>
    <property type="molecule type" value="Genomic_DNA"/>
</dbReference>
<gene>
    <name evidence="1" type="ORF">HMPREF0220_2955</name>
</gene>
<accession>D5Q7S1</accession>
<proteinExistence type="predicted"/>
<reference evidence="1 2" key="1">
    <citation type="submission" date="2010-05" db="EMBL/GenBank/DDBJ databases">
        <authorList>
            <person name="Qin X."/>
            <person name="Bachman B."/>
            <person name="Battles P."/>
            <person name="Bell A."/>
            <person name="Bess C."/>
            <person name="Bickham C."/>
            <person name="Chaboub L."/>
            <person name="Chen D."/>
            <person name="Coyle M."/>
            <person name="Deiros D.R."/>
            <person name="Dinh H."/>
            <person name="Forbes L."/>
            <person name="Fowler G."/>
            <person name="Francisco L."/>
            <person name="Fu Q."/>
            <person name="Gubbala S."/>
            <person name="Hale W."/>
            <person name="Han Y."/>
            <person name="Hemphill L."/>
            <person name="Highlander S.K."/>
            <person name="Hirani K."/>
            <person name="Hogues M."/>
            <person name="Jackson L."/>
            <person name="Jakkamsetti A."/>
            <person name="Javaid M."/>
            <person name="Jiang H."/>
            <person name="Korchina V."/>
            <person name="Kovar C."/>
            <person name="Lara F."/>
            <person name="Lee S."/>
            <person name="Mata R."/>
            <person name="Mathew T."/>
            <person name="Moen C."/>
            <person name="Morales K."/>
            <person name="Munidasa M."/>
            <person name="Nazareth L."/>
            <person name="Ngo R."/>
            <person name="Nguyen L."/>
            <person name="Okwuonu G."/>
            <person name="Ongeri F."/>
            <person name="Patil S."/>
            <person name="Petrosino J."/>
            <person name="Pham C."/>
            <person name="Pham P."/>
            <person name="Pu L.-L."/>
            <person name="Puazo M."/>
            <person name="Raj R."/>
            <person name="Reid J."/>
            <person name="Rouhana J."/>
            <person name="Saada N."/>
            <person name="Shang Y."/>
            <person name="Simmons D."/>
            <person name="Thornton R."/>
            <person name="Warren J."/>
            <person name="Weissenberger G."/>
            <person name="Zhang J."/>
            <person name="Zhang L."/>
            <person name="Zhou C."/>
            <person name="Zhu D."/>
            <person name="Muzny D."/>
            <person name="Worley K."/>
            <person name="Gibbs R."/>
        </authorList>
    </citation>
    <scope>NUCLEOTIDE SEQUENCE [LARGE SCALE GENOMIC DNA]</scope>
    <source>
        <strain evidence="1 2">NAP08</strain>
    </source>
</reference>
<dbReference type="Proteomes" id="UP000003227">
    <property type="component" value="Unassembled WGS sequence"/>
</dbReference>
<evidence type="ECO:0000313" key="2">
    <source>
        <dbReference type="Proteomes" id="UP000003227"/>
    </source>
</evidence>
<comment type="caution">
    <text evidence="1">The sequence shown here is derived from an EMBL/GenBank/DDBJ whole genome shotgun (WGS) entry which is preliminary data.</text>
</comment>